<proteinExistence type="predicted"/>
<evidence type="ECO:0000313" key="3">
    <source>
        <dbReference type="Proteomes" id="UP001217838"/>
    </source>
</evidence>
<evidence type="ECO:0000256" key="1">
    <source>
        <dbReference type="SAM" id="SignalP"/>
    </source>
</evidence>
<sequence length="439" mass="47761">MNDLTRRRFDRGAMHQPRALKLRCITLASLFAAPFAASAGEQSPEVAVGGCYTMTEVPPLGIPDELGQRLVALDQRGHVLLDALPGRAEDGPWSSGETARTAFVWTGDEVLPIVIDGFAQTRAVDFNEQGDVLVFGTLNPGIEPLYSFLETWWTEAAIWRDGEVLARMSVADKAESDFTNGTINERGTAALSVTDRTAALVRQGLGGTYRMRGGEIEDLGKWFLGALNDDDELFGVDPEAHEFVKWGDARTVLPTDCPDDPLDHADVQISRDGTVVATLWCGPATYFGVTWTQGAMQKLPTLGDPSGRTLTYDLNNRGEIVGSAVSAELGFESVLWRDGEIVALPVPESASVNGDEYTDINEQGLVVGVFNNKDDDNPASEYHFYVSDGELMRELPYPSPGGSDEDAAMFINDRGDIAGWMGDPLGSRHRTMLWRPCAP</sequence>
<protein>
    <submittedName>
        <fullName evidence="2">Uncharacterized protein</fullName>
    </submittedName>
</protein>
<organism evidence="2 3">
    <name type="scientific">Nannocystis radixulma</name>
    <dbReference type="NCBI Taxonomy" id="2995305"/>
    <lineage>
        <taxon>Bacteria</taxon>
        <taxon>Pseudomonadati</taxon>
        <taxon>Myxococcota</taxon>
        <taxon>Polyangia</taxon>
        <taxon>Nannocystales</taxon>
        <taxon>Nannocystaceae</taxon>
        <taxon>Nannocystis</taxon>
    </lineage>
</organism>
<accession>A0ABT5BLK5</accession>
<feature type="chain" id="PRO_5047491367" evidence="1">
    <location>
        <begin position="40"/>
        <end position="439"/>
    </location>
</feature>
<dbReference type="Proteomes" id="UP001217838">
    <property type="component" value="Unassembled WGS sequence"/>
</dbReference>
<gene>
    <name evidence="2" type="ORF">POL58_45310</name>
</gene>
<keyword evidence="3" id="KW-1185">Reference proteome</keyword>
<evidence type="ECO:0000313" key="2">
    <source>
        <dbReference type="EMBL" id="MDC0675047.1"/>
    </source>
</evidence>
<reference evidence="2 3" key="1">
    <citation type="submission" date="2022-11" db="EMBL/GenBank/DDBJ databases">
        <title>Minimal conservation of predation-associated metabolite biosynthetic gene clusters underscores biosynthetic potential of Myxococcota including descriptions for ten novel species: Archangium lansinium sp. nov., Myxococcus landrumus sp. nov., Nannocystis bai.</title>
        <authorList>
            <person name="Ahearne A."/>
            <person name="Stevens C."/>
            <person name="Dowd S."/>
        </authorList>
    </citation>
    <scope>NUCLEOTIDE SEQUENCE [LARGE SCALE GENOMIC DNA]</scope>
    <source>
        <strain evidence="2 3">NCELM</strain>
    </source>
</reference>
<dbReference type="EMBL" id="JAQNDN010000027">
    <property type="protein sequence ID" value="MDC0675047.1"/>
    <property type="molecule type" value="Genomic_DNA"/>
</dbReference>
<dbReference type="RefSeq" id="WP_272009746.1">
    <property type="nucleotide sequence ID" value="NZ_JAQNDN010000027.1"/>
</dbReference>
<keyword evidence="1" id="KW-0732">Signal</keyword>
<name>A0ABT5BLK5_9BACT</name>
<comment type="caution">
    <text evidence="2">The sequence shown here is derived from an EMBL/GenBank/DDBJ whole genome shotgun (WGS) entry which is preliminary data.</text>
</comment>
<feature type="signal peptide" evidence="1">
    <location>
        <begin position="1"/>
        <end position="39"/>
    </location>
</feature>